<reference evidence="3 4" key="1">
    <citation type="submission" date="2016-11" db="EMBL/GenBank/DDBJ databases">
        <authorList>
            <person name="Jaros S."/>
            <person name="Januszkiewicz K."/>
            <person name="Wedrychowicz H."/>
        </authorList>
    </citation>
    <scope>NUCLEOTIDE SEQUENCE [LARGE SCALE GENOMIC DNA]</scope>
    <source>
        <strain evidence="3 4">DSM 21074</strain>
    </source>
</reference>
<dbReference type="Pfam" id="PF20434">
    <property type="entry name" value="BD-FAE"/>
    <property type="match status" value="1"/>
</dbReference>
<proteinExistence type="predicted"/>
<dbReference type="OrthoDB" id="9794725at2"/>
<evidence type="ECO:0000259" key="2">
    <source>
        <dbReference type="Pfam" id="PF20434"/>
    </source>
</evidence>
<gene>
    <name evidence="3" type="ORF">SAMN02745146_3554</name>
</gene>
<dbReference type="PANTHER" id="PTHR48081:SF13">
    <property type="entry name" value="ALPHA_BETA HYDROLASE"/>
    <property type="match status" value="1"/>
</dbReference>
<dbReference type="GO" id="GO:0016787">
    <property type="term" value="F:hydrolase activity"/>
    <property type="evidence" value="ECO:0007669"/>
    <property type="project" value="UniProtKB-KW"/>
</dbReference>
<protein>
    <submittedName>
        <fullName evidence="3">Acetyl esterase/lipase</fullName>
    </submittedName>
</protein>
<dbReference type="RefSeq" id="WP_073111678.1">
    <property type="nucleotide sequence ID" value="NZ_FQYN01000008.1"/>
</dbReference>
<dbReference type="EMBL" id="FQYN01000008">
    <property type="protein sequence ID" value="SHJ62039.1"/>
    <property type="molecule type" value="Genomic_DNA"/>
</dbReference>
<dbReference type="SUPFAM" id="SSF53474">
    <property type="entry name" value="alpha/beta-Hydrolases"/>
    <property type="match status" value="1"/>
</dbReference>
<dbReference type="PANTHER" id="PTHR48081">
    <property type="entry name" value="AB HYDROLASE SUPERFAMILY PROTEIN C4A8.06C"/>
    <property type="match status" value="1"/>
</dbReference>
<evidence type="ECO:0000256" key="1">
    <source>
        <dbReference type="ARBA" id="ARBA00022801"/>
    </source>
</evidence>
<dbReference type="InterPro" id="IPR050300">
    <property type="entry name" value="GDXG_lipolytic_enzyme"/>
</dbReference>
<name>A0A1M6KSY6_9BACT</name>
<accession>A0A1M6KSY6</accession>
<dbReference type="InterPro" id="IPR049492">
    <property type="entry name" value="BD-FAE-like_dom"/>
</dbReference>
<evidence type="ECO:0000313" key="3">
    <source>
        <dbReference type="EMBL" id="SHJ62039.1"/>
    </source>
</evidence>
<dbReference type="AlphaFoldDB" id="A0A1M6KSY6"/>
<dbReference type="InterPro" id="IPR029058">
    <property type="entry name" value="AB_hydrolase_fold"/>
</dbReference>
<dbReference type="STRING" id="1121955.SAMN02745146_3554"/>
<keyword evidence="1" id="KW-0378">Hydrolase</keyword>
<dbReference type="Gene3D" id="3.40.50.1820">
    <property type="entry name" value="alpha/beta hydrolase"/>
    <property type="match status" value="1"/>
</dbReference>
<evidence type="ECO:0000313" key="4">
    <source>
        <dbReference type="Proteomes" id="UP000184418"/>
    </source>
</evidence>
<keyword evidence="4" id="KW-1185">Reference proteome</keyword>
<feature type="domain" description="BD-FAE-like" evidence="2">
    <location>
        <begin position="32"/>
        <end position="256"/>
    </location>
</feature>
<organism evidence="3 4">
    <name type="scientific">Hymenobacter daecheongensis DSM 21074</name>
    <dbReference type="NCBI Taxonomy" id="1121955"/>
    <lineage>
        <taxon>Bacteria</taxon>
        <taxon>Pseudomonadati</taxon>
        <taxon>Bacteroidota</taxon>
        <taxon>Cytophagia</taxon>
        <taxon>Cytophagales</taxon>
        <taxon>Hymenobacteraceae</taxon>
        <taxon>Hymenobacter</taxon>
    </lineage>
</organism>
<sequence>MPPHLTLAAGFASAYTRREVIYARSFGTALTMDVFSPEKKANGAGVILFISEGWYSDHAKIEEHIPRYIEPLLVKGYTVFAVVHGSNPKFTLPENIEDAHRAVRFIRHHAQAYGIDPNRIGSTGDSAGGHLSLMVGCAGRAGQPQAPDPVDTESSQVQAVVAFYPPTDFLNWGKPGKHMLGQHPLVSLEGAFDFARLNPETNAFQRITAPKEREAIGRHVSPISHVGPNNAPTLLVVGDADTFIPPQQSESMAAKLKAAGVASELVVMPGGGHDETTITRHLPQALAWFDRHLAARTAVADQP</sequence>
<dbReference type="Proteomes" id="UP000184418">
    <property type="component" value="Unassembled WGS sequence"/>
</dbReference>